<proteinExistence type="predicted"/>
<comment type="caution">
    <text evidence="1">The sequence shown here is derived from an EMBL/GenBank/DDBJ whole genome shotgun (WGS) entry which is preliminary data.</text>
</comment>
<sequence length="1395" mass="155825">MPATGRPRASLQLGRPASDDEEDQPFDFPDLDAEAPRRVQGPDAAFIFEDDDDAPQGFDPDSIGTGLASNDPLTQEELYDALTRRNDKAPSQLSKDAFNTQRGRNLSLSSLGRAYSSSRALPEMLAYAGQKVSLTVDNHLLIPADSRNLVFDMKNNYLDFILAVPLEPGCEILHGPTSNRAEGDFSLRLDFTQRNVLFRLKHGYLGFCPNGRMLRVSELSNMFVWLALIPSGFFQESLDDPFFDADPDPETPTSQMSEKTYLSVLAFFAKVLAELHIGHVETRGDGDYPDISSRRSFNTWTNLLKADGVQPLKPELSKLCVRRLHRSIVQSWDAWVAGVPTTYDKEFLASHKIGFVLMRYGQDISIHTDSSELRNLQADQFVNWIHWPSVKYMSWATATSIRAAEVSAWTPRPVADVLRDANGPVFDSDELDTRSVIPDLDSYRLRDDAGDEVRIFDSHGRRLRRFLATVNNSECGVLHNLAVVNDLFSRPDGIYSQQRWAAPLLDDSDISANLYPLSYLGPRGNVQASGLTCEFECFLEKVNYDLLTRFHHLAINDDDDDPLHPSHIIPIHLRPPIIGDSYQGYAALAHRTRPASHLNDVTRGLATRASLVSYASSQTDKRRAQRALGDVHVQHMPSGTSTILRGINLPHRRWEDKINSPSTPRFLRAENVFSLDFRLLPDLWRSPRDIWLSVIIPLTLGWKEASVFTELRKSLSIFRPDCYPGVMAWSLAPFTAALEITWDHIAYLSTQSPNSPIDPRLINLVSCLDRILAYGQTGNPAVLARRAMNALWITYGIQANGYPTFSPAVRFTTKGVTFDGNVWAIDARSRLPITAADRVIELSYSSEMRELFSAMALLSYVTHIPPSPDVLSAHSEDHSRKADMIIRQVMQTYVKQTVDTLYSTLLRQLKADREQKSATDPEGASWLTHRIALLNTWHDMENPLSSLAKPFSMLLNVLQDQQSIVRTNLPLSPISPRISPEGLTEALLTVTGKLPTFSSRRPAISYPRGVFPNVVNAAVATLASSKHSVTSPDFVRWCVVQGSRELIRLQVHFVPAPYSANASLISARAWSNVSAARIMASVPLNDEQRQQLQRERAAAAANASNPHATWSTADLDLFDAMNQVLVKIQPPAEFSGEGSEPDDYTGTEALQQLLNTSNMMWWAREHFDGSKWLHKLALLVGIAAQAQHPNLSIQPDWYKSKPGIRTWSIHCKMQPWIGIKSVNPKANTFMQNAGPRFVFLIAAYIISLYDPDSPVRQYLYKEGSVPKTFREYLGTLGIRPLMLVHMGLAVAFQGTLGIRGKFGSAWTLLDEKFMKEKWREWSKAIAKDKKAGSRVVLTSLFDPPTTDRIVAALSPKGKGARVGLPPPGSRVSRMSGPSRVRVVEQDGVLDISDEE</sequence>
<reference evidence="1" key="2">
    <citation type="journal article" date="2022" name="New Phytol.">
        <title>Evolutionary transition to the ectomycorrhizal habit in the genomes of a hyperdiverse lineage of mushroom-forming fungi.</title>
        <authorList>
            <person name="Looney B."/>
            <person name="Miyauchi S."/>
            <person name="Morin E."/>
            <person name="Drula E."/>
            <person name="Courty P.E."/>
            <person name="Kohler A."/>
            <person name="Kuo A."/>
            <person name="LaButti K."/>
            <person name="Pangilinan J."/>
            <person name="Lipzen A."/>
            <person name="Riley R."/>
            <person name="Andreopoulos W."/>
            <person name="He G."/>
            <person name="Johnson J."/>
            <person name="Nolan M."/>
            <person name="Tritt A."/>
            <person name="Barry K.W."/>
            <person name="Grigoriev I.V."/>
            <person name="Nagy L.G."/>
            <person name="Hibbett D."/>
            <person name="Henrissat B."/>
            <person name="Matheny P.B."/>
            <person name="Labbe J."/>
            <person name="Martin F.M."/>
        </authorList>
    </citation>
    <scope>NUCLEOTIDE SEQUENCE</scope>
    <source>
        <strain evidence="1">EC-137</strain>
    </source>
</reference>
<protein>
    <submittedName>
        <fullName evidence="1">Uncharacterized protein</fullName>
    </submittedName>
</protein>
<dbReference type="Proteomes" id="UP000814128">
    <property type="component" value="Unassembled WGS sequence"/>
</dbReference>
<name>A0ACB8Q7C4_9AGAM</name>
<evidence type="ECO:0000313" key="2">
    <source>
        <dbReference type="Proteomes" id="UP000814128"/>
    </source>
</evidence>
<organism evidence="1 2">
    <name type="scientific">Vararia minispora EC-137</name>
    <dbReference type="NCBI Taxonomy" id="1314806"/>
    <lineage>
        <taxon>Eukaryota</taxon>
        <taxon>Fungi</taxon>
        <taxon>Dikarya</taxon>
        <taxon>Basidiomycota</taxon>
        <taxon>Agaricomycotina</taxon>
        <taxon>Agaricomycetes</taxon>
        <taxon>Russulales</taxon>
        <taxon>Lachnocladiaceae</taxon>
        <taxon>Vararia</taxon>
    </lineage>
</organism>
<keyword evidence="2" id="KW-1185">Reference proteome</keyword>
<gene>
    <name evidence="1" type="ORF">K488DRAFT_90555</name>
</gene>
<evidence type="ECO:0000313" key="1">
    <source>
        <dbReference type="EMBL" id="KAI0027694.1"/>
    </source>
</evidence>
<dbReference type="EMBL" id="MU273855">
    <property type="protein sequence ID" value="KAI0027694.1"/>
    <property type="molecule type" value="Genomic_DNA"/>
</dbReference>
<reference evidence="1" key="1">
    <citation type="submission" date="2021-02" db="EMBL/GenBank/DDBJ databases">
        <authorList>
            <consortium name="DOE Joint Genome Institute"/>
            <person name="Ahrendt S."/>
            <person name="Looney B.P."/>
            <person name="Miyauchi S."/>
            <person name="Morin E."/>
            <person name="Drula E."/>
            <person name="Courty P.E."/>
            <person name="Chicoki N."/>
            <person name="Fauchery L."/>
            <person name="Kohler A."/>
            <person name="Kuo A."/>
            <person name="Labutti K."/>
            <person name="Pangilinan J."/>
            <person name="Lipzen A."/>
            <person name="Riley R."/>
            <person name="Andreopoulos W."/>
            <person name="He G."/>
            <person name="Johnson J."/>
            <person name="Barry K.W."/>
            <person name="Grigoriev I.V."/>
            <person name="Nagy L."/>
            <person name="Hibbett D."/>
            <person name="Henrissat B."/>
            <person name="Matheny P.B."/>
            <person name="Labbe J."/>
            <person name="Martin F."/>
        </authorList>
    </citation>
    <scope>NUCLEOTIDE SEQUENCE</scope>
    <source>
        <strain evidence="1">EC-137</strain>
    </source>
</reference>
<accession>A0ACB8Q7C4</accession>